<dbReference type="EMBL" id="CAJHNH020005702">
    <property type="protein sequence ID" value="CAG5132866.1"/>
    <property type="molecule type" value="Genomic_DNA"/>
</dbReference>
<evidence type="ECO:0000256" key="1">
    <source>
        <dbReference type="ARBA" id="ARBA00004613"/>
    </source>
</evidence>
<dbReference type="OrthoDB" id="6132182at2759"/>
<dbReference type="SMART" id="SM00327">
    <property type="entry name" value="VWA"/>
    <property type="match status" value="1"/>
</dbReference>
<dbReference type="PRINTS" id="PR00453">
    <property type="entry name" value="VWFADOMAIN"/>
</dbReference>
<evidence type="ECO:0000256" key="3">
    <source>
        <dbReference type="ARBA" id="ARBA00022729"/>
    </source>
</evidence>
<comment type="caution">
    <text evidence="8">The sequence shown here is derived from an EMBL/GenBank/DDBJ whole genome shotgun (WGS) entry which is preliminary data.</text>
</comment>
<protein>
    <recommendedName>
        <fullName evidence="7">VWFA domain-containing protein</fullName>
    </recommendedName>
</protein>
<keyword evidence="9" id="KW-1185">Reference proteome</keyword>
<accession>A0A8S4A1I6</accession>
<reference evidence="8" key="1">
    <citation type="submission" date="2021-04" db="EMBL/GenBank/DDBJ databases">
        <authorList>
            <consortium name="Molecular Ecology Group"/>
        </authorList>
    </citation>
    <scope>NUCLEOTIDE SEQUENCE</scope>
</reference>
<keyword evidence="3 6" id="KW-0732">Signal</keyword>
<evidence type="ECO:0000256" key="5">
    <source>
        <dbReference type="ARBA" id="ARBA00023180"/>
    </source>
</evidence>
<dbReference type="GO" id="GO:0005576">
    <property type="term" value="C:extracellular region"/>
    <property type="evidence" value="ECO:0007669"/>
    <property type="project" value="UniProtKB-SubCell"/>
</dbReference>
<feature type="non-terminal residue" evidence="8">
    <location>
        <position position="1"/>
    </location>
</feature>
<name>A0A8S4A1I6_9EUPU</name>
<dbReference type="PANTHER" id="PTHR24020:SF84">
    <property type="entry name" value="VWFA DOMAIN-CONTAINING PROTEIN"/>
    <property type="match status" value="1"/>
</dbReference>
<evidence type="ECO:0000313" key="8">
    <source>
        <dbReference type="EMBL" id="CAG5132866.1"/>
    </source>
</evidence>
<sequence>MWMKLMLSALLLMSLSPANNGLPVESKVECSHAADILFIVDTSSSIWPGYYGDIKSFLKDVIKTFKIGPNPLDSRVGVLTFSTREHLEFHLNRYKTVEEVLKAVDNIRFRGGDTYTHRALDYASKVMLTQKYGARDDVNKVVVVLTDGKSADSKKTADSATAIKNLGADVFAIGVGKGVDFQELNAVASMPTEQFVFSVTDYRALDSIKNVFAQSTCQ</sequence>
<dbReference type="PROSITE" id="PS50234">
    <property type="entry name" value="VWFA"/>
    <property type="match status" value="1"/>
</dbReference>
<dbReference type="Pfam" id="PF00092">
    <property type="entry name" value="VWA"/>
    <property type="match status" value="1"/>
</dbReference>
<evidence type="ECO:0000256" key="6">
    <source>
        <dbReference type="SAM" id="SignalP"/>
    </source>
</evidence>
<dbReference type="AlphaFoldDB" id="A0A8S4A1I6"/>
<gene>
    <name evidence="8" type="ORF">CUNI_LOCUS18424</name>
</gene>
<organism evidence="8 9">
    <name type="scientific">Candidula unifasciata</name>
    <dbReference type="NCBI Taxonomy" id="100452"/>
    <lineage>
        <taxon>Eukaryota</taxon>
        <taxon>Metazoa</taxon>
        <taxon>Spiralia</taxon>
        <taxon>Lophotrochozoa</taxon>
        <taxon>Mollusca</taxon>
        <taxon>Gastropoda</taxon>
        <taxon>Heterobranchia</taxon>
        <taxon>Euthyneura</taxon>
        <taxon>Panpulmonata</taxon>
        <taxon>Eupulmonata</taxon>
        <taxon>Stylommatophora</taxon>
        <taxon>Helicina</taxon>
        <taxon>Helicoidea</taxon>
        <taxon>Geomitridae</taxon>
        <taxon>Candidula</taxon>
    </lineage>
</organism>
<evidence type="ECO:0000259" key="7">
    <source>
        <dbReference type="PROSITE" id="PS50234"/>
    </source>
</evidence>
<feature type="domain" description="VWFA" evidence="7">
    <location>
        <begin position="35"/>
        <end position="212"/>
    </location>
</feature>
<keyword evidence="5" id="KW-0325">Glycoprotein</keyword>
<feature type="signal peptide" evidence="6">
    <location>
        <begin position="1"/>
        <end position="21"/>
    </location>
</feature>
<dbReference type="InterPro" id="IPR002035">
    <property type="entry name" value="VWF_A"/>
</dbReference>
<evidence type="ECO:0000256" key="4">
    <source>
        <dbReference type="ARBA" id="ARBA00022737"/>
    </source>
</evidence>
<dbReference type="Proteomes" id="UP000678393">
    <property type="component" value="Unassembled WGS sequence"/>
</dbReference>
<evidence type="ECO:0000313" key="9">
    <source>
        <dbReference type="Proteomes" id="UP000678393"/>
    </source>
</evidence>
<dbReference type="InterPro" id="IPR050525">
    <property type="entry name" value="ECM_Assembly_Org"/>
</dbReference>
<dbReference type="Gene3D" id="3.40.50.410">
    <property type="entry name" value="von Willebrand factor, type A domain"/>
    <property type="match status" value="1"/>
</dbReference>
<evidence type="ECO:0000256" key="2">
    <source>
        <dbReference type="ARBA" id="ARBA00022525"/>
    </source>
</evidence>
<dbReference type="InterPro" id="IPR036465">
    <property type="entry name" value="vWFA_dom_sf"/>
</dbReference>
<dbReference type="PANTHER" id="PTHR24020">
    <property type="entry name" value="COLLAGEN ALPHA"/>
    <property type="match status" value="1"/>
</dbReference>
<keyword evidence="4" id="KW-0677">Repeat</keyword>
<dbReference type="CDD" id="cd01472">
    <property type="entry name" value="vWA_collagen"/>
    <property type="match status" value="1"/>
</dbReference>
<dbReference type="SUPFAM" id="SSF53300">
    <property type="entry name" value="vWA-like"/>
    <property type="match status" value="1"/>
</dbReference>
<comment type="subcellular location">
    <subcellularLocation>
        <location evidence="1">Secreted</location>
    </subcellularLocation>
</comment>
<proteinExistence type="predicted"/>
<feature type="chain" id="PRO_5035760696" description="VWFA domain-containing protein" evidence="6">
    <location>
        <begin position="22"/>
        <end position="218"/>
    </location>
</feature>
<keyword evidence="2" id="KW-0964">Secreted</keyword>
<dbReference type="FunFam" id="3.40.50.410:FF:000004">
    <property type="entry name" value="collagen alpha-6(VI) chain"/>
    <property type="match status" value="1"/>
</dbReference>